<proteinExistence type="predicted"/>
<evidence type="ECO:0000313" key="3">
    <source>
        <dbReference type="Proteomes" id="UP000054560"/>
    </source>
</evidence>
<name>A0A0L0F4C2_9EUKA</name>
<sequence length="80" mass="9140">MLPAPTCWVHVRAIEITVNPYQWKTMLEFFDDALQDTPIPSACKLPKRNGLRRYTSEVARDDEDSPRATPDTKIILSHAT</sequence>
<gene>
    <name evidence="2" type="ORF">SARC_16439</name>
</gene>
<protein>
    <submittedName>
        <fullName evidence="2">Uncharacterized protein</fullName>
    </submittedName>
</protein>
<evidence type="ECO:0000313" key="2">
    <source>
        <dbReference type="EMBL" id="KNC71028.1"/>
    </source>
</evidence>
<organism evidence="2 3">
    <name type="scientific">Sphaeroforma arctica JP610</name>
    <dbReference type="NCBI Taxonomy" id="667725"/>
    <lineage>
        <taxon>Eukaryota</taxon>
        <taxon>Ichthyosporea</taxon>
        <taxon>Ichthyophonida</taxon>
        <taxon>Sphaeroforma</taxon>
    </lineage>
</organism>
<evidence type="ECO:0000256" key="1">
    <source>
        <dbReference type="SAM" id="MobiDB-lite"/>
    </source>
</evidence>
<feature type="region of interest" description="Disordered" evidence="1">
    <location>
        <begin position="56"/>
        <end position="80"/>
    </location>
</feature>
<reference evidence="2 3" key="1">
    <citation type="submission" date="2011-02" db="EMBL/GenBank/DDBJ databases">
        <title>The Genome Sequence of Sphaeroforma arctica JP610.</title>
        <authorList>
            <consortium name="The Broad Institute Genome Sequencing Platform"/>
            <person name="Russ C."/>
            <person name="Cuomo C."/>
            <person name="Young S.K."/>
            <person name="Zeng Q."/>
            <person name="Gargeya S."/>
            <person name="Alvarado L."/>
            <person name="Berlin A."/>
            <person name="Chapman S.B."/>
            <person name="Chen Z."/>
            <person name="Freedman E."/>
            <person name="Gellesch M."/>
            <person name="Goldberg J."/>
            <person name="Griggs A."/>
            <person name="Gujja S."/>
            <person name="Heilman E."/>
            <person name="Heiman D."/>
            <person name="Howarth C."/>
            <person name="Mehta T."/>
            <person name="Neiman D."/>
            <person name="Pearson M."/>
            <person name="Roberts A."/>
            <person name="Saif S."/>
            <person name="Shea T."/>
            <person name="Shenoy N."/>
            <person name="Sisk P."/>
            <person name="Stolte C."/>
            <person name="Sykes S."/>
            <person name="White J."/>
            <person name="Yandava C."/>
            <person name="Burger G."/>
            <person name="Gray M.W."/>
            <person name="Holland P.W.H."/>
            <person name="King N."/>
            <person name="Lang F.B.F."/>
            <person name="Roger A.J."/>
            <person name="Ruiz-Trillo I."/>
            <person name="Haas B."/>
            <person name="Nusbaum C."/>
            <person name="Birren B."/>
        </authorList>
    </citation>
    <scope>NUCLEOTIDE SEQUENCE [LARGE SCALE GENOMIC DNA]</scope>
    <source>
        <strain evidence="2 3">JP610</strain>
    </source>
</reference>
<dbReference type="Proteomes" id="UP000054560">
    <property type="component" value="Unassembled WGS sequence"/>
</dbReference>
<accession>A0A0L0F4C2</accession>
<dbReference type="GeneID" id="25916943"/>
<feature type="non-terminal residue" evidence="2">
    <location>
        <position position="80"/>
    </location>
</feature>
<dbReference type="EMBL" id="KQ249677">
    <property type="protein sequence ID" value="KNC71028.1"/>
    <property type="molecule type" value="Genomic_DNA"/>
</dbReference>
<keyword evidence="3" id="KW-1185">Reference proteome</keyword>
<dbReference type="AlphaFoldDB" id="A0A0L0F4C2"/>
<dbReference type="RefSeq" id="XP_014144930.1">
    <property type="nucleotide sequence ID" value="XM_014289455.1"/>
</dbReference>